<dbReference type="InterPro" id="IPR000182">
    <property type="entry name" value="GNAT_dom"/>
</dbReference>
<dbReference type="SUPFAM" id="SSF55729">
    <property type="entry name" value="Acyl-CoA N-acyltransferases (Nat)"/>
    <property type="match status" value="1"/>
</dbReference>
<dbReference type="GO" id="GO:0016747">
    <property type="term" value="F:acyltransferase activity, transferring groups other than amino-acyl groups"/>
    <property type="evidence" value="ECO:0007669"/>
    <property type="project" value="InterPro"/>
</dbReference>
<name>A0A285KR73_9NOCA</name>
<dbReference type="CDD" id="cd04301">
    <property type="entry name" value="NAT_SF"/>
    <property type="match status" value="1"/>
</dbReference>
<dbReference type="Pfam" id="PF00583">
    <property type="entry name" value="Acetyltransf_1"/>
    <property type="match status" value="1"/>
</dbReference>
<keyword evidence="3" id="KW-1185">Reference proteome</keyword>
<sequence length="355" mass="38216">MAALRQWPTAFGAVDYDRLPVALEELARAHARRALSCTGSHEPLALIDQAVSIGACAESLLKSVLAGIDIHLVRGQMAGLETTLTLAGRPEDPERPLPDLWTLGGLEAAQVLNRVTPADIHLPEALLGRIVTVRDSAIHMGFVNREESERALADLVVLIDRVLAIRRALGQDADWAAFWSPIHLERADAILRRSAEPAVELIELSEQSLPLLLDAAVTDADPLEVMAPVAGPPGWTSVRKEAFLAFHRARALHPTCPNERTFVVTVEGRVVGAARLEPRGDEVEAGVWIGRSHRGRGIGRRVAAELRALATRSGARRITAVTTSDNIAARQLIDTGLGARPHVRGDEVIGTAELG</sequence>
<dbReference type="PROSITE" id="PS51186">
    <property type="entry name" value="GNAT"/>
    <property type="match status" value="1"/>
</dbReference>
<dbReference type="AlphaFoldDB" id="A0A285KR73"/>
<evidence type="ECO:0000313" key="2">
    <source>
        <dbReference type="EMBL" id="SNY74713.1"/>
    </source>
</evidence>
<dbReference type="Gene3D" id="3.40.630.30">
    <property type="match status" value="1"/>
</dbReference>
<proteinExistence type="predicted"/>
<dbReference type="InterPro" id="IPR016181">
    <property type="entry name" value="Acyl_CoA_acyltransferase"/>
</dbReference>
<evidence type="ECO:0000313" key="3">
    <source>
        <dbReference type="Proteomes" id="UP000219565"/>
    </source>
</evidence>
<gene>
    <name evidence="2" type="ORF">SAMN04244553_0315</name>
</gene>
<organism evidence="2 3">
    <name type="scientific">Nocardia amikacinitolerans</name>
    <dbReference type="NCBI Taxonomy" id="756689"/>
    <lineage>
        <taxon>Bacteria</taxon>
        <taxon>Bacillati</taxon>
        <taxon>Actinomycetota</taxon>
        <taxon>Actinomycetes</taxon>
        <taxon>Mycobacteriales</taxon>
        <taxon>Nocardiaceae</taxon>
        <taxon>Nocardia</taxon>
    </lineage>
</organism>
<evidence type="ECO:0000259" key="1">
    <source>
        <dbReference type="PROSITE" id="PS51186"/>
    </source>
</evidence>
<accession>A0A285KR73</accession>
<dbReference type="Proteomes" id="UP000219565">
    <property type="component" value="Unassembled WGS sequence"/>
</dbReference>
<dbReference type="EMBL" id="OBEG01000001">
    <property type="protein sequence ID" value="SNY74713.1"/>
    <property type="molecule type" value="Genomic_DNA"/>
</dbReference>
<protein>
    <submittedName>
        <fullName evidence="2">Acetyltransferase (GNAT) family protein</fullName>
    </submittedName>
</protein>
<dbReference type="STRING" id="1379680.GCA_001612615_00707"/>
<reference evidence="2 3" key="1">
    <citation type="submission" date="2017-09" db="EMBL/GenBank/DDBJ databases">
        <authorList>
            <person name="Ehlers B."/>
            <person name="Leendertz F.H."/>
        </authorList>
    </citation>
    <scope>NUCLEOTIDE SEQUENCE [LARGE SCALE GENOMIC DNA]</scope>
    <source>
        <strain evidence="2 3">DSM 45537</strain>
    </source>
</reference>
<feature type="domain" description="N-acetyltransferase" evidence="1">
    <location>
        <begin position="210"/>
        <end position="355"/>
    </location>
</feature>
<keyword evidence="2" id="KW-0808">Transferase</keyword>